<dbReference type="SUPFAM" id="SSF56235">
    <property type="entry name" value="N-terminal nucleophile aminohydrolases (Ntn hydrolases)"/>
    <property type="match status" value="1"/>
</dbReference>
<dbReference type="InterPro" id="IPR029055">
    <property type="entry name" value="Ntn_hydrolases_N"/>
</dbReference>
<dbReference type="PANTHER" id="PTHR32194">
    <property type="entry name" value="METALLOPROTEASE TLDD"/>
    <property type="match status" value="1"/>
</dbReference>
<feature type="region of interest" description="Disordered" evidence="4">
    <location>
        <begin position="267"/>
        <end position="369"/>
    </location>
</feature>
<evidence type="ECO:0000256" key="3">
    <source>
        <dbReference type="ARBA" id="ARBA00022801"/>
    </source>
</evidence>
<organism evidence="5 6">
    <name type="scientific">Cutibacterium granulosum</name>
    <dbReference type="NCBI Taxonomy" id="33011"/>
    <lineage>
        <taxon>Bacteria</taxon>
        <taxon>Bacillati</taxon>
        <taxon>Actinomycetota</taxon>
        <taxon>Actinomycetes</taxon>
        <taxon>Propionibacteriales</taxon>
        <taxon>Propionibacteriaceae</taxon>
        <taxon>Cutibacterium</taxon>
    </lineage>
</organism>
<dbReference type="EMBL" id="LT906441">
    <property type="protein sequence ID" value="SNV35992.1"/>
    <property type="molecule type" value="Genomic_DNA"/>
</dbReference>
<dbReference type="GO" id="GO:0008233">
    <property type="term" value="F:peptidase activity"/>
    <property type="evidence" value="ECO:0007669"/>
    <property type="project" value="UniProtKB-KW"/>
</dbReference>
<accession>A0A239WNI6</accession>
<evidence type="ECO:0000313" key="6">
    <source>
        <dbReference type="Proteomes" id="UP000215332"/>
    </source>
</evidence>
<reference evidence="5 6" key="1">
    <citation type="submission" date="2017-06" db="EMBL/GenBank/DDBJ databases">
        <authorList>
            <consortium name="Pathogen Informatics"/>
        </authorList>
    </citation>
    <scope>NUCLEOTIDE SEQUENCE [LARGE SCALE GENOMIC DNA]</scope>
    <source>
        <strain evidence="5 6">NCTC11865</strain>
    </source>
</reference>
<proteinExistence type="predicted"/>
<evidence type="ECO:0000256" key="2">
    <source>
        <dbReference type="ARBA" id="ARBA00022670"/>
    </source>
</evidence>
<dbReference type="CDD" id="cd01906">
    <property type="entry name" value="proteasome_protease_HslV"/>
    <property type="match status" value="1"/>
</dbReference>
<keyword evidence="2" id="KW-0645">Protease</keyword>
<protein>
    <submittedName>
        <fullName evidence="5">Proteasome subunit beta</fullName>
        <ecNumber evidence="5">3.4.25.1</ecNumber>
    </submittedName>
</protein>
<sequence length="369" mass="39538">MTQQPLTQRSNEYLTPDTASFAELLSSMAPQMWPPASIDSSAPEMRRHGTSIVAVKYTQGVVIAAHRRSALGHVITQQDIGQVISSTASHAVTAMAGPSGLVFETMRLFTIEVEHFEKVDGHRLSLDGQAARLSNLVRVTNTPTSGGILVTPILAGWDEDRHRARIFSYDVTGGRIEEASFACAGKGMIFAKNHLSNANLAAMSQAQAIHMTLQAVHAATADDPVPSLADAVVPEVRIIDPRGITTPDTTQVRRWLKDLVDAHTIGTDTTAATPRTHPTDDTSNPTDATSDAATSEDPADLEHTTDDASSLASGEDSGGEHQEGASGQTHSPHEDGLDQNTSKKSRTTSEKMRESEELHGSEKLHGEDR</sequence>
<dbReference type="GO" id="GO:0005839">
    <property type="term" value="C:proteasome core complex"/>
    <property type="evidence" value="ECO:0007669"/>
    <property type="project" value="InterPro"/>
</dbReference>
<evidence type="ECO:0000256" key="1">
    <source>
        <dbReference type="ARBA" id="ARBA00022490"/>
    </source>
</evidence>
<evidence type="ECO:0000256" key="4">
    <source>
        <dbReference type="SAM" id="MobiDB-lite"/>
    </source>
</evidence>
<dbReference type="Gene3D" id="3.60.20.10">
    <property type="entry name" value="Glutamine Phosphoribosylpyrophosphate, subunit 1, domain 1"/>
    <property type="match status" value="1"/>
</dbReference>
<gene>
    <name evidence="5" type="primary">prcB</name>
    <name evidence="5" type="ORF">SAMEA4412665_01305</name>
</gene>
<dbReference type="RefSeq" id="WP_021105566.1">
    <property type="nucleotide sequence ID" value="NZ_LT906441.1"/>
</dbReference>
<dbReference type="KEGG" id="cgrn:4412665_01305"/>
<keyword evidence="1" id="KW-0963">Cytoplasm</keyword>
<name>A0A239WNI6_9ACTN</name>
<feature type="compositionally biased region" description="Basic and acidic residues" evidence="4">
    <location>
        <begin position="347"/>
        <end position="369"/>
    </location>
</feature>
<dbReference type="Pfam" id="PF00227">
    <property type="entry name" value="Proteasome"/>
    <property type="match status" value="1"/>
</dbReference>
<dbReference type="PANTHER" id="PTHR32194:SF0">
    <property type="entry name" value="ATP-DEPENDENT PROTEASE SUBUNIT HSLV"/>
    <property type="match status" value="1"/>
</dbReference>
<dbReference type="AlphaFoldDB" id="A0A239WNI6"/>
<dbReference type="GO" id="GO:0005737">
    <property type="term" value="C:cytoplasm"/>
    <property type="evidence" value="ECO:0007669"/>
    <property type="project" value="TreeGrafter"/>
</dbReference>
<keyword evidence="5" id="KW-0647">Proteasome</keyword>
<dbReference type="InterPro" id="IPR001353">
    <property type="entry name" value="Proteasome_sua/b"/>
</dbReference>
<dbReference type="EC" id="3.4.25.1" evidence="5"/>
<keyword evidence="3 5" id="KW-0378">Hydrolase</keyword>
<dbReference type="GO" id="GO:0051603">
    <property type="term" value="P:proteolysis involved in protein catabolic process"/>
    <property type="evidence" value="ECO:0007669"/>
    <property type="project" value="InterPro"/>
</dbReference>
<dbReference type="InterPro" id="IPR023333">
    <property type="entry name" value="Proteasome_suB-type"/>
</dbReference>
<dbReference type="eggNOG" id="COG0638">
    <property type="taxonomic scope" value="Bacteria"/>
</dbReference>
<dbReference type="Proteomes" id="UP000215332">
    <property type="component" value="Chromosome 1"/>
</dbReference>
<evidence type="ECO:0000313" key="5">
    <source>
        <dbReference type="EMBL" id="SNV35992.1"/>
    </source>
</evidence>
<feature type="compositionally biased region" description="Polar residues" evidence="4">
    <location>
        <begin position="281"/>
        <end position="293"/>
    </location>
</feature>